<dbReference type="Proteomes" id="UP000294881">
    <property type="component" value="Unassembled WGS sequence"/>
</dbReference>
<protein>
    <submittedName>
        <fullName evidence="1">Phage tail tube protein</fullName>
    </submittedName>
</protein>
<accession>A0A4R2H098</accession>
<proteinExistence type="predicted"/>
<dbReference type="Pfam" id="PF06199">
    <property type="entry name" value="Phage_tail_2"/>
    <property type="match status" value="1"/>
</dbReference>
<keyword evidence="2" id="KW-1185">Reference proteome</keyword>
<name>A0A4R2H098_9HYPH</name>
<comment type="caution">
    <text evidence="1">The sequence shown here is derived from an EMBL/GenBank/DDBJ whole genome shotgun (WGS) entry which is preliminary data.</text>
</comment>
<gene>
    <name evidence="1" type="ORF">EV666_101122</name>
</gene>
<dbReference type="OrthoDB" id="7375409at2"/>
<sequence length="150" mass="16058">MAQAKTVRFSGLRVLLGDDEEPEVFAAPCGFTERSLTLSKELGSTNVPDCTDEDAAPWTERDVTSKSAEIGGQGVLDITALAVWQERFASDASGNARVEVWRAGVMIGHWLGAFHLESLEIGATQGERATIQVSMQSDGAVTWVEGDDGD</sequence>
<dbReference type="AlphaFoldDB" id="A0A4R2H098"/>
<reference evidence="1 2" key="1">
    <citation type="submission" date="2019-03" db="EMBL/GenBank/DDBJ databases">
        <title>Genomic Encyclopedia of Type Strains, Phase IV (KMG-IV): sequencing the most valuable type-strain genomes for metagenomic binning, comparative biology and taxonomic classification.</title>
        <authorList>
            <person name="Goeker M."/>
        </authorList>
    </citation>
    <scope>NUCLEOTIDE SEQUENCE [LARGE SCALE GENOMIC DNA]</scope>
    <source>
        <strain evidence="1 2">DSM 22958</strain>
    </source>
</reference>
<organism evidence="1 2">
    <name type="scientific">Camelimonas lactis</name>
    <dbReference type="NCBI Taxonomy" id="659006"/>
    <lineage>
        <taxon>Bacteria</taxon>
        <taxon>Pseudomonadati</taxon>
        <taxon>Pseudomonadota</taxon>
        <taxon>Alphaproteobacteria</taxon>
        <taxon>Hyphomicrobiales</taxon>
        <taxon>Chelatococcaceae</taxon>
        <taxon>Camelimonas</taxon>
    </lineage>
</organism>
<evidence type="ECO:0000313" key="2">
    <source>
        <dbReference type="Proteomes" id="UP000294881"/>
    </source>
</evidence>
<evidence type="ECO:0000313" key="1">
    <source>
        <dbReference type="EMBL" id="TCO15873.1"/>
    </source>
</evidence>
<dbReference type="InterPro" id="IPR011855">
    <property type="entry name" value="Phgtail_TP901_1"/>
</dbReference>
<dbReference type="RefSeq" id="WP_132001359.1">
    <property type="nucleotide sequence ID" value="NZ_JBHUNN010000002.1"/>
</dbReference>
<dbReference type="EMBL" id="SLWL01000001">
    <property type="protein sequence ID" value="TCO15873.1"/>
    <property type="molecule type" value="Genomic_DNA"/>
</dbReference>